<dbReference type="InterPro" id="IPR036028">
    <property type="entry name" value="SH3-like_dom_sf"/>
</dbReference>
<dbReference type="InterPro" id="IPR002108">
    <property type="entry name" value="ADF-H"/>
</dbReference>
<comment type="caution">
    <text evidence="6">The sequence shown here is derived from an EMBL/GenBank/DDBJ whole genome shotgun (WGS) entry which is preliminary data.</text>
</comment>
<dbReference type="RefSeq" id="XP_025344267.1">
    <property type="nucleotide sequence ID" value="XM_025486717.1"/>
</dbReference>
<feature type="region of interest" description="Disordered" evidence="3">
    <location>
        <begin position="504"/>
        <end position="534"/>
    </location>
</feature>
<feature type="domain" description="SH3" evidence="4">
    <location>
        <begin position="442"/>
        <end position="503"/>
    </location>
</feature>
<dbReference type="GO" id="GO:0030833">
    <property type="term" value="P:regulation of actin filament polymerization"/>
    <property type="evidence" value="ECO:0007669"/>
    <property type="project" value="TreeGrafter"/>
</dbReference>
<dbReference type="SMART" id="SM00326">
    <property type="entry name" value="SH3"/>
    <property type="match status" value="2"/>
</dbReference>
<dbReference type="GO" id="GO:0051015">
    <property type="term" value="F:actin filament binding"/>
    <property type="evidence" value="ECO:0007669"/>
    <property type="project" value="TreeGrafter"/>
</dbReference>
<evidence type="ECO:0000256" key="2">
    <source>
        <dbReference type="PROSITE-ProRule" id="PRU00192"/>
    </source>
</evidence>
<dbReference type="VEuPathDB" id="FungiDB:CXQ85_003061"/>
<evidence type="ECO:0000313" key="6">
    <source>
        <dbReference type="EMBL" id="PVH23327.1"/>
    </source>
</evidence>
<feature type="compositionally biased region" description="Polar residues" evidence="3">
    <location>
        <begin position="239"/>
        <end position="250"/>
    </location>
</feature>
<feature type="compositionally biased region" description="Acidic residues" evidence="3">
    <location>
        <begin position="404"/>
        <end position="420"/>
    </location>
</feature>
<feature type="compositionally biased region" description="Polar residues" evidence="3">
    <location>
        <begin position="145"/>
        <end position="154"/>
    </location>
</feature>
<dbReference type="CDD" id="cd11281">
    <property type="entry name" value="ADF_drebrin_like"/>
    <property type="match status" value="1"/>
</dbReference>
<dbReference type="GeneID" id="37008392"/>
<feature type="compositionally biased region" description="Basic and acidic residues" evidence="3">
    <location>
        <begin position="258"/>
        <end position="277"/>
    </location>
</feature>
<dbReference type="STRING" id="45357.A0A2V1AZ28"/>
<keyword evidence="1 2" id="KW-0728">SH3 domain</keyword>
<feature type="domain" description="SH3" evidence="4">
    <location>
        <begin position="532"/>
        <end position="591"/>
    </location>
</feature>
<dbReference type="PRINTS" id="PR00452">
    <property type="entry name" value="SH3DOMAIN"/>
</dbReference>
<feature type="compositionally biased region" description="Polar residues" evidence="3">
    <location>
        <begin position="385"/>
        <end position="398"/>
    </location>
</feature>
<dbReference type="Gene3D" id="2.30.30.40">
    <property type="entry name" value="SH3 Domains"/>
    <property type="match status" value="2"/>
</dbReference>
<feature type="region of interest" description="Disordered" evidence="3">
    <location>
        <begin position="142"/>
        <end position="458"/>
    </location>
</feature>
<evidence type="ECO:0000259" key="5">
    <source>
        <dbReference type="PROSITE" id="PS51263"/>
    </source>
</evidence>
<reference evidence="6 7" key="1">
    <citation type="submission" date="2017-12" db="EMBL/GenBank/DDBJ databases">
        <title>Genome Sequence of a Multidrug-Resistant Candida haemulonii Isolate from a Patient with Chronic Leg Ulcers in Israel.</title>
        <authorList>
            <person name="Chow N.A."/>
            <person name="Gade L."/>
            <person name="Batra D."/>
            <person name="Rowe L.A."/>
            <person name="Ben-Ami R."/>
            <person name="Loparev V.N."/>
            <person name="Litvintseva A.P."/>
        </authorList>
    </citation>
    <scope>NUCLEOTIDE SEQUENCE [LARGE SCALE GENOMIC DNA]</scope>
    <source>
        <strain evidence="6 7">B11899</strain>
    </source>
</reference>
<feature type="compositionally biased region" description="Basic and acidic residues" evidence="3">
    <location>
        <begin position="208"/>
        <end position="222"/>
    </location>
</feature>
<feature type="compositionally biased region" description="Acidic residues" evidence="3">
    <location>
        <begin position="504"/>
        <end position="514"/>
    </location>
</feature>
<dbReference type="InterPro" id="IPR001452">
    <property type="entry name" value="SH3_domain"/>
</dbReference>
<dbReference type="Pfam" id="PF00018">
    <property type="entry name" value="SH3_1"/>
    <property type="match status" value="2"/>
</dbReference>
<evidence type="ECO:0000256" key="1">
    <source>
        <dbReference type="ARBA" id="ARBA00022443"/>
    </source>
</evidence>
<dbReference type="PRINTS" id="PR00499">
    <property type="entry name" value="P67PHOX"/>
</dbReference>
<feature type="compositionally biased region" description="Basic and acidic residues" evidence="3">
    <location>
        <begin position="374"/>
        <end position="384"/>
    </location>
</feature>
<dbReference type="SMART" id="SM00102">
    <property type="entry name" value="ADF"/>
    <property type="match status" value="1"/>
</dbReference>
<organism evidence="6 7">
    <name type="scientific">Candidozyma haemuli</name>
    <dbReference type="NCBI Taxonomy" id="45357"/>
    <lineage>
        <taxon>Eukaryota</taxon>
        <taxon>Fungi</taxon>
        <taxon>Dikarya</taxon>
        <taxon>Ascomycota</taxon>
        <taxon>Saccharomycotina</taxon>
        <taxon>Pichiomycetes</taxon>
        <taxon>Metschnikowiaceae</taxon>
        <taxon>Candidozyma</taxon>
    </lineage>
</organism>
<dbReference type="SUPFAM" id="SSF50044">
    <property type="entry name" value="SH3-domain"/>
    <property type="match status" value="2"/>
</dbReference>
<proteinExistence type="predicted"/>
<dbReference type="PANTHER" id="PTHR10829">
    <property type="entry name" value="CORTACTIN AND DREBRIN"/>
    <property type="match status" value="1"/>
</dbReference>
<feature type="compositionally biased region" description="Basic and acidic residues" evidence="3">
    <location>
        <begin position="348"/>
        <end position="364"/>
    </location>
</feature>
<dbReference type="SUPFAM" id="SSF55753">
    <property type="entry name" value="Actin depolymerizing proteins"/>
    <property type="match status" value="1"/>
</dbReference>
<dbReference type="CDD" id="cd11819">
    <property type="entry name" value="SH3_Cortactin_like"/>
    <property type="match status" value="1"/>
</dbReference>
<dbReference type="GO" id="GO:0005884">
    <property type="term" value="C:actin filament"/>
    <property type="evidence" value="ECO:0007669"/>
    <property type="project" value="TreeGrafter"/>
</dbReference>
<dbReference type="Proteomes" id="UP000244309">
    <property type="component" value="Unassembled WGS sequence"/>
</dbReference>
<dbReference type="Pfam" id="PF00241">
    <property type="entry name" value="Cofilin_ADF"/>
    <property type="match status" value="1"/>
</dbReference>
<name>A0A2V1AZ28_9ASCO</name>
<dbReference type="PROSITE" id="PS50002">
    <property type="entry name" value="SH3"/>
    <property type="match status" value="2"/>
</dbReference>
<dbReference type="EMBL" id="PKFO01000010">
    <property type="protein sequence ID" value="PVH23327.1"/>
    <property type="molecule type" value="Genomic_DNA"/>
</dbReference>
<protein>
    <recommendedName>
        <fullName evidence="8">Actin-binding protein</fullName>
    </recommendedName>
</protein>
<dbReference type="InterPro" id="IPR029006">
    <property type="entry name" value="ADF-H/Gelsolin-like_dom_sf"/>
</dbReference>
<dbReference type="AlphaFoldDB" id="A0A2V1AZ28"/>
<feature type="domain" description="ADF-H" evidence="5">
    <location>
        <begin position="5"/>
        <end position="132"/>
    </location>
</feature>
<dbReference type="PANTHER" id="PTHR10829:SF25">
    <property type="entry name" value="DREBRIN-LIKE PROTEIN"/>
    <property type="match status" value="1"/>
</dbReference>
<evidence type="ECO:0008006" key="8">
    <source>
        <dbReference type="Google" id="ProtNLM"/>
    </source>
</evidence>
<dbReference type="GO" id="GO:0030427">
    <property type="term" value="C:site of polarized growth"/>
    <property type="evidence" value="ECO:0007669"/>
    <property type="project" value="TreeGrafter"/>
</dbReference>
<evidence type="ECO:0000259" key="4">
    <source>
        <dbReference type="PROSITE" id="PS50002"/>
    </source>
</evidence>
<sequence length="591" mass="64042">MEKIDLSSNSKSIKDAYEKVIRGNGATYSVFSVDKSGTLEVTKVSTGDLDDFVDDFSDGVVQFGLAKVNVPGSDVSKNLLLGWCPDNAPAKSRLSYAANFADVSKVLSGYHVQITARDQDDLNVEEFVSRVAAAAGARYTAHSATSNVTSSKSGLNMPRSKPDASSAFKSSTSQAKGKPILPASSKPSSSATISRNQATVGDEDDEWAGEKEIEERDFEKQPLDSVPSAYKPTKVDINQLRQQKSDTISSKPKPFSSGDDKAKDDNITKSLNDKLHISESPADGRLTSMPKPRVGSSVASRYTAATAGAKFGSKPVTNSKQDGKDKVAGGLSRDFGSTGGKTPAQLWAEKKGMYKDVKVHEPGAHGDAPNTENEGVKSELKENLESSADDTNSPSDAQTHYEREDDDRDDDDGREEDEPQENTGSSETQVDLSARRSESATQARPTAIAAYDYDKDEDNELEFREDDRIVDIDFVDEEWWSGTNERTGEVGLFPASYVTMVEDENDNDVDDDDDHGVQTAVSGTGPEVASDQNTKSAVAEFSYEKDEDNEISFAEGDLITDIEFVDESWWSGRNSKSGEVGLFPANYVNLN</sequence>
<dbReference type="GO" id="GO:0030864">
    <property type="term" value="C:cortical actin cytoskeleton"/>
    <property type="evidence" value="ECO:0007669"/>
    <property type="project" value="TreeGrafter"/>
</dbReference>
<dbReference type="OrthoDB" id="5971719at2759"/>
<feature type="compositionally biased region" description="Low complexity" evidence="3">
    <location>
        <begin position="178"/>
        <end position="194"/>
    </location>
</feature>
<keyword evidence="7" id="KW-1185">Reference proteome</keyword>
<feature type="compositionally biased region" description="Polar residues" evidence="3">
    <location>
        <begin position="421"/>
        <end position="431"/>
    </location>
</feature>
<dbReference type="Gene3D" id="3.40.20.10">
    <property type="entry name" value="Severin"/>
    <property type="match status" value="1"/>
</dbReference>
<evidence type="ECO:0000313" key="7">
    <source>
        <dbReference type="Proteomes" id="UP000244309"/>
    </source>
</evidence>
<gene>
    <name evidence="6" type="ORF">CXQ85_003061</name>
</gene>
<accession>A0A2V1AZ28</accession>
<dbReference type="PROSITE" id="PS51263">
    <property type="entry name" value="ADF_H"/>
    <property type="match status" value="1"/>
</dbReference>
<evidence type="ECO:0000256" key="3">
    <source>
        <dbReference type="SAM" id="MobiDB-lite"/>
    </source>
</evidence>